<evidence type="ECO:0000313" key="3">
    <source>
        <dbReference type="Proteomes" id="UP000469215"/>
    </source>
</evidence>
<evidence type="ECO:0000313" key="2">
    <source>
        <dbReference type="EMBL" id="MYM20120.1"/>
    </source>
</evidence>
<reference evidence="2 3" key="1">
    <citation type="submission" date="2020-01" db="EMBL/GenBank/DDBJ databases">
        <authorList>
            <person name="Deng T."/>
        </authorList>
    </citation>
    <scope>NUCLEOTIDE SEQUENCE [LARGE SCALE GENOMIC DNA]</scope>
    <source>
        <strain evidence="2 3">5221</strain>
    </source>
</reference>
<accession>A0A6N9H7X2</accession>
<feature type="region of interest" description="Disordered" evidence="1">
    <location>
        <begin position="132"/>
        <end position="156"/>
    </location>
</feature>
<organism evidence="2 3">
    <name type="scientific">Brevibacterium rongguiense</name>
    <dbReference type="NCBI Taxonomy" id="2695267"/>
    <lineage>
        <taxon>Bacteria</taxon>
        <taxon>Bacillati</taxon>
        <taxon>Actinomycetota</taxon>
        <taxon>Actinomycetes</taxon>
        <taxon>Micrococcales</taxon>
        <taxon>Brevibacteriaceae</taxon>
        <taxon>Brevibacterium</taxon>
    </lineage>
</organism>
<comment type="caution">
    <text evidence="2">The sequence shown here is derived from an EMBL/GenBank/DDBJ whole genome shotgun (WGS) entry which is preliminary data.</text>
</comment>
<evidence type="ECO:0000256" key="1">
    <source>
        <dbReference type="SAM" id="MobiDB-lite"/>
    </source>
</evidence>
<dbReference type="Proteomes" id="UP000469215">
    <property type="component" value="Unassembled WGS sequence"/>
</dbReference>
<protein>
    <recommendedName>
        <fullName evidence="4">AbiEi antitoxin C-terminal domain-containing protein</fullName>
    </recommendedName>
</protein>
<name>A0A6N9H7X2_9MICO</name>
<sequence length="219" mass="22864">MTQLLRPGEPLPYSELMGLTLDGVLVRLTPRCWVPAGAVVDPELRIRALGPPPRRGLVYSHASAHWVWWGAGTGPAVDELTTRTRRRLRTQPPGCSVFERTVGPEDTAELAGLPLTAGLRTLYDEAVRIVAEPPAPPAGGDAGGASDAGSGTGSADTGAAAVRAAWAHALRELLRDVPAGQVEAFAALVGAQRGRPHLGRVRAALSGARGRPPAELSHP</sequence>
<proteinExistence type="predicted"/>
<dbReference type="RefSeq" id="WP_160953541.1">
    <property type="nucleotide sequence ID" value="NZ_WWEQ01000036.1"/>
</dbReference>
<dbReference type="AlphaFoldDB" id="A0A6N9H7X2"/>
<evidence type="ECO:0008006" key="4">
    <source>
        <dbReference type="Google" id="ProtNLM"/>
    </source>
</evidence>
<feature type="compositionally biased region" description="Low complexity" evidence="1">
    <location>
        <begin position="144"/>
        <end position="156"/>
    </location>
</feature>
<keyword evidence="3" id="KW-1185">Reference proteome</keyword>
<gene>
    <name evidence="2" type="ORF">GSY69_09110</name>
</gene>
<dbReference type="EMBL" id="WWEQ01000036">
    <property type="protein sequence ID" value="MYM20120.1"/>
    <property type="molecule type" value="Genomic_DNA"/>
</dbReference>